<reference evidence="2" key="1">
    <citation type="submission" date="2016-10" db="EMBL/GenBank/DDBJ databases">
        <authorList>
            <person name="Varghese N."/>
            <person name="Submissions S."/>
        </authorList>
    </citation>
    <scope>NUCLEOTIDE SEQUENCE [LARGE SCALE GENOMIC DNA]</scope>
    <source>
        <strain evidence="2">DSM 13577</strain>
    </source>
</reference>
<dbReference type="PROSITE" id="PS51257">
    <property type="entry name" value="PROKAR_LIPOPROTEIN"/>
    <property type="match status" value="1"/>
</dbReference>
<dbReference type="AlphaFoldDB" id="A0A1I0C4Z6"/>
<keyword evidence="2" id="KW-1185">Reference proteome</keyword>
<dbReference type="RefSeq" id="WP_091351381.1">
    <property type="nucleotide sequence ID" value="NZ_FOIF01000058.1"/>
</dbReference>
<accession>A0A1I0C4Z6</accession>
<dbReference type="EMBL" id="FOIF01000058">
    <property type="protein sequence ID" value="SET14369.1"/>
    <property type="molecule type" value="Genomic_DNA"/>
</dbReference>
<protein>
    <submittedName>
        <fullName evidence="1">Uncharacterized protein</fullName>
    </submittedName>
</protein>
<sequence>MKRKILFLALMLFFVAGCKKEVYSGDRVSIHPVATFTTVDITEIVVSNSKITGKVKIIFDEQYLKLIAMTNDIIDDEYKFSLGIYQDSEGDIINDTLIINNKIFSYKVGDLNQVSIVFEFKFTEYPSLRGYIHKEIWDPIIFSLMYVDDNSEVIHEITIFGAIREKKGQ</sequence>
<gene>
    <name evidence="1" type="ORF">SAMN03080614_10588</name>
</gene>
<dbReference type="Proteomes" id="UP000243819">
    <property type="component" value="Unassembled WGS sequence"/>
</dbReference>
<evidence type="ECO:0000313" key="2">
    <source>
        <dbReference type="Proteomes" id="UP000243819"/>
    </source>
</evidence>
<dbReference type="STRING" id="1120990.SAMN03080614_10588"/>
<proteinExistence type="predicted"/>
<evidence type="ECO:0000313" key="1">
    <source>
        <dbReference type="EMBL" id="SET14369.1"/>
    </source>
</evidence>
<name>A0A1I0C4Z6_9FIRM</name>
<organism evidence="1 2">
    <name type="scientific">Anaerobranca gottschalkii DSM 13577</name>
    <dbReference type="NCBI Taxonomy" id="1120990"/>
    <lineage>
        <taxon>Bacteria</taxon>
        <taxon>Bacillati</taxon>
        <taxon>Bacillota</taxon>
        <taxon>Clostridia</taxon>
        <taxon>Eubacteriales</taxon>
        <taxon>Proteinivoracaceae</taxon>
        <taxon>Anaerobranca</taxon>
    </lineage>
</organism>